<dbReference type="PANTHER" id="PTHR30231">
    <property type="entry name" value="DNA POLYMERASE III SUBUNIT EPSILON"/>
    <property type="match status" value="1"/>
</dbReference>
<dbReference type="InterPro" id="IPR058561">
    <property type="entry name" value="Exonuc_1_C"/>
</dbReference>
<dbReference type="EMBL" id="CP000774">
    <property type="protein sequence ID" value="ABS63439.1"/>
    <property type="molecule type" value="Genomic_DNA"/>
</dbReference>
<dbReference type="SUPFAM" id="SSF53098">
    <property type="entry name" value="Ribonuclease H-like"/>
    <property type="match status" value="1"/>
</dbReference>
<feature type="binding site" evidence="1">
    <location>
        <position position="157"/>
    </location>
    <ligand>
        <name>substrate</name>
    </ligand>
</feature>
<proteinExistence type="predicted"/>
<gene>
    <name evidence="5" type="ordered locus">Plav_1822</name>
</gene>
<dbReference type="InterPro" id="IPR023607">
    <property type="entry name" value="Exodeoxyribonuclease_I"/>
</dbReference>
<keyword evidence="6" id="KW-1185">Reference proteome</keyword>
<dbReference type="HOGENOM" id="CLU_043508_1_0_5"/>
<keyword evidence="2" id="KW-0479">Metal-binding</keyword>
<evidence type="ECO:0000256" key="2">
    <source>
        <dbReference type="PIRSR" id="PIRSR000977-2"/>
    </source>
</evidence>
<dbReference type="PROSITE" id="PS51785">
    <property type="entry name" value="EXOI_C"/>
    <property type="match status" value="1"/>
</dbReference>
<feature type="binding site" evidence="2">
    <location>
        <position position="9"/>
    </location>
    <ligand>
        <name>Mg(2+)</name>
        <dbReference type="ChEBI" id="CHEBI:18420"/>
        <label>2</label>
    </ligand>
</feature>
<feature type="domain" description="ExoI C-terminal" evidence="4">
    <location>
        <begin position="338"/>
        <end position="457"/>
    </location>
</feature>
<feature type="domain" description="ExoI SH3-like" evidence="3">
    <location>
        <begin position="194"/>
        <end position="333"/>
    </location>
</feature>
<dbReference type="SMART" id="SM00479">
    <property type="entry name" value="EXOIII"/>
    <property type="match status" value="1"/>
</dbReference>
<feature type="binding site" evidence="1">
    <location>
        <position position="9"/>
    </location>
    <ligand>
        <name>substrate</name>
    </ligand>
</feature>
<dbReference type="Pfam" id="PF00929">
    <property type="entry name" value="RNase_T"/>
    <property type="match status" value="1"/>
</dbReference>
<evidence type="ECO:0000313" key="5">
    <source>
        <dbReference type="EMBL" id="ABS63439.1"/>
    </source>
</evidence>
<dbReference type="GO" id="GO:0005829">
    <property type="term" value="C:cytosol"/>
    <property type="evidence" value="ECO:0007669"/>
    <property type="project" value="TreeGrafter"/>
</dbReference>
<keyword evidence="5" id="KW-0378">Hydrolase</keyword>
<dbReference type="eggNOG" id="COG2925">
    <property type="taxonomic scope" value="Bacteria"/>
</dbReference>
<dbReference type="GO" id="GO:0003677">
    <property type="term" value="F:DNA binding"/>
    <property type="evidence" value="ECO:0007669"/>
    <property type="project" value="UniProtKB-KW"/>
</dbReference>
<accession>A7HU56</accession>
<evidence type="ECO:0000259" key="4">
    <source>
        <dbReference type="PROSITE" id="PS51785"/>
    </source>
</evidence>
<evidence type="ECO:0000256" key="1">
    <source>
        <dbReference type="PIRSR" id="PIRSR000977-1"/>
    </source>
</evidence>
<organism evidence="5 6">
    <name type="scientific">Parvibaculum lavamentivorans (strain DS-1 / DSM 13023 / NCIMB 13966)</name>
    <dbReference type="NCBI Taxonomy" id="402881"/>
    <lineage>
        <taxon>Bacteria</taxon>
        <taxon>Pseudomonadati</taxon>
        <taxon>Pseudomonadota</taxon>
        <taxon>Alphaproteobacteria</taxon>
        <taxon>Hyphomicrobiales</taxon>
        <taxon>Parvibaculaceae</taxon>
        <taxon>Parvibaculum</taxon>
    </lineage>
</organism>
<dbReference type="STRING" id="402881.Plav_1822"/>
<dbReference type="PROSITE" id="PS51784">
    <property type="entry name" value="EXOI_SH3"/>
    <property type="match status" value="1"/>
</dbReference>
<dbReference type="InterPro" id="IPR012337">
    <property type="entry name" value="RNaseH-like_sf"/>
</dbReference>
<feature type="binding site" evidence="2">
    <location>
        <position position="7"/>
    </location>
    <ligand>
        <name>Mg(2+)</name>
        <dbReference type="ChEBI" id="CHEBI:18420"/>
        <label>1</label>
    </ligand>
</feature>
<dbReference type="OrthoDB" id="9763470at2"/>
<dbReference type="EC" id="3.1.11.1" evidence="5"/>
<dbReference type="KEGG" id="pla:Plav_1822"/>
<dbReference type="InterPro" id="IPR034747">
    <property type="entry name" value="EXOI_SH3"/>
</dbReference>
<dbReference type="Gene3D" id="3.30.1520.20">
    <property type="entry name" value="Exonuclease ExoI, domain 2"/>
    <property type="match status" value="1"/>
</dbReference>
<evidence type="ECO:0000259" key="3">
    <source>
        <dbReference type="PROSITE" id="PS51784"/>
    </source>
</evidence>
<dbReference type="GO" id="GO:0008310">
    <property type="term" value="F:single-stranded DNA 3'-5' DNA exonuclease activity"/>
    <property type="evidence" value="ECO:0007669"/>
    <property type="project" value="UniProtKB-EC"/>
</dbReference>
<sequence>MSFVFFDTETTGLRHGFDQIVHFAAIRTDADLNEIDRFEAHSRLLPHVVPHPFALYTNGLSIGRLTDDGLPSHYVMVQTIRRKLLSWSPSIFVGYNSIRFDEEMLRQAFFQTLHPAYLTSNHGNCRADALGLMTAAAALSPSCLLVPFGATGRPTFRLEQLASANGIEHTRAHDAMADVLATLGLCRCVYERSSELWQRFVRFSKKATVADFVDSEDAFILTEFFSNEAYHAPVVCLGRDPEQPNGRLCLRLDGDVGRFYTMSDEDLRVELARKPSPIRRFRINAAPTLTALYDARDQMLNGIDLDEVETRARRVKDDPTFCAHLISAYASIRGPHAPSRHVEEQIYDRFPGPDDEARMERFHKVGWREVLSIVQSFEDERLRCFGLRLVYFEHRSVLPEEIRLRVERELTDRLVEEESGGLTLRRALQETDALLGSDYTDTNGILADYRAYLVDRITRVSNFRHSIS</sequence>
<dbReference type="Gene3D" id="1.20.1280.70">
    <property type="entry name" value="Exonuclease ExoI, domain 3"/>
    <property type="match status" value="1"/>
</dbReference>
<dbReference type="PANTHER" id="PTHR30231:SF41">
    <property type="entry name" value="DNA POLYMERASE III SUBUNIT EPSILON"/>
    <property type="match status" value="1"/>
</dbReference>
<dbReference type="InterPro" id="IPR038649">
    <property type="entry name" value="EXOI_SH3_sf"/>
</dbReference>
<comment type="cofactor">
    <cofactor evidence="2">
        <name>Mg(2+)</name>
        <dbReference type="ChEBI" id="CHEBI:18420"/>
    </cofactor>
    <text evidence="2">Binds 2 Mg(2+) ions per monomer.</text>
</comment>
<name>A7HU56_PARL1</name>
<evidence type="ECO:0000313" key="6">
    <source>
        <dbReference type="Proteomes" id="UP000006377"/>
    </source>
</evidence>
<dbReference type="RefSeq" id="WP_012110732.1">
    <property type="nucleotide sequence ID" value="NC_009719.1"/>
</dbReference>
<feature type="binding site" evidence="2">
    <location>
        <position position="178"/>
    </location>
    <ligand>
        <name>Mg(2+)</name>
        <dbReference type="ChEBI" id="CHEBI:18420"/>
        <label>2</label>
    </ligand>
</feature>
<dbReference type="Proteomes" id="UP000006377">
    <property type="component" value="Chromosome"/>
</dbReference>
<dbReference type="AlphaFoldDB" id="A7HU56"/>
<keyword evidence="2" id="KW-0460">Magnesium</keyword>
<protein>
    <submittedName>
        <fullName evidence="5">Exodeoxyribonuclease I</fullName>
        <ecNumber evidence="5">3.1.11.1</ecNumber>
    </submittedName>
</protein>
<dbReference type="GO" id="GO:0045004">
    <property type="term" value="P:DNA replication proofreading"/>
    <property type="evidence" value="ECO:0007669"/>
    <property type="project" value="TreeGrafter"/>
</dbReference>
<dbReference type="GO" id="GO:0046872">
    <property type="term" value="F:metal ion binding"/>
    <property type="evidence" value="ECO:0007669"/>
    <property type="project" value="UniProtKB-KW"/>
</dbReference>
<reference evidence="5 6" key="1">
    <citation type="journal article" date="2011" name="Stand. Genomic Sci.">
        <title>Complete genome sequence of Parvibaculum lavamentivorans type strain (DS-1(T)).</title>
        <authorList>
            <person name="Schleheck D."/>
            <person name="Weiss M."/>
            <person name="Pitluck S."/>
            <person name="Bruce D."/>
            <person name="Land M.L."/>
            <person name="Han S."/>
            <person name="Saunders E."/>
            <person name="Tapia R."/>
            <person name="Detter C."/>
            <person name="Brettin T."/>
            <person name="Han J."/>
            <person name="Woyke T."/>
            <person name="Goodwin L."/>
            <person name="Pennacchio L."/>
            <person name="Nolan M."/>
            <person name="Cook A.M."/>
            <person name="Kjelleberg S."/>
            <person name="Thomas T."/>
        </authorList>
    </citation>
    <scope>NUCLEOTIDE SEQUENCE [LARGE SCALE GENOMIC DNA]</scope>
    <source>
        <strain evidence="6">DS-1 / DSM 13023 / NCIMB 13966</strain>
    </source>
</reference>
<dbReference type="Gene3D" id="3.30.420.10">
    <property type="entry name" value="Ribonuclease H-like superfamily/Ribonuclease H"/>
    <property type="match status" value="1"/>
</dbReference>
<dbReference type="PIRSF" id="PIRSF000977">
    <property type="entry name" value="Exodeoxyribonuclease_I"/>
    <property type="match status" value="1"/>
</dbReference>
<dbReference type="InterPro" id="IPR013520">
    <property type="entry name" value="Ribonucl_H"/>
</dbReference>
<dbReference type="InterPro" id="IPR036397">
    <property type="entry name" value="RNaseH_sf"/>
</dbReference>